<gene>
    <name evidence="13" type="ORF">ILUMI_21780</name>
</gene>
<dbReference type="InterPro" id="IPR008271">
    <property type="entry name" value="Ser/Thr_kinase_AS"/>
</dbReference>
<keyword evidence="5" id="KW-0418">Kinase</keyword>
<dbReference type="PROSITE" id="PS00107">
    <property type="entry name" value="PROTEIN_KINASE_ATP"/>
    <property type="match status" value="1"/>
</dbReference>
<organism evidence="13 14">
    <name type="scientific">Ignelater luminosus</name>
    <name type="common">Cucubano</name>
    <name type="synonym">Pyrophorus luminosus</name>
    <dbReference type="NCBI Taxonomy" id="2038154"/>
    <lineage>
        <taxon>Eukaryota</taxon>
        <taxon>Metazoa</taxon>
        <taxon>Ecdysozoa</taxon>
        <taxon>Arthropoda</taxon>
        <taxon>Hexapoda</taxon>
        <taxon>Insecta</taxon>
        <taxon>Pterygota</taxon>
        <taxon>Neoptera</taxon>
        <taxon>Endopterygota</taxon>
        <taxon>Coleoptera</taxon>
        <taxon>Polyphaga</taxon>
        <taxon>Elateriformia</taxon>
        <taxon>Elateroidea</taxon>
        <taxon>Elateridae</taxon>
        <taxon>Agrypninae</taxon>
        <taxon>Pyrophorini</taxon>
        <taxon>Ignelater</taxon>
    </lineage>
</organism>
<keyword evidence="2 10" id="KW-0723">Serine/threonine-protein kinase</keyword>
<dbReference type="GO" id="GO:0004674">
    <property type="term" value="F:protein serine/threonine kinase activity"/>
    <property type="evidence" value="ECO:0007669"/>
    <property type="project" value="UniProtKB-KW"/>
</dbReference>
<evidence type="ECO:0000256" key="7">
    <source>
        <dbReference type="ARBA" id="ARBA00047899"/>
    </source>
</evidence>
<evidence type="ECO:0000256" key="8">
    <source>
        <dbReference type="ARBA" id="ARBA00048679"/>
    </source>
</evidence>
<keyword evidence="14" id="KW-1185">Reference proteome</keyword>
<evidence type="ECO:0000256" key="11">
    <source>
        <dbReference type="SAM" id="MobiDB-lite"/>
    </source>
</evidence>
<dbReference type="GO" id="GO:0000245">
    <property type="term" value="P:spliceosomal complex assembly"/>
    <property type="evidence" value="ECO:0007669"/>
    <property type="project" value="TreeGrafter"/>
</dbReference>
<comment type="similarity">
    <text evidence="10">Belongs to the protein kinase superfamily.</text>
</comment>
<dbReference type="InterPro" id="IPR051334">
    <property type="entry name" value="SRPK"/>
</dbReference>
<comment type="catalytic activity">
    <reaction evidence="7">
        <text>L-threonyl-[protein] + ATP = O-phospho-L-threonyl-[protein] + ADP + H(+)</text>
        <dbReference type="Rhea" id="RHEA:46608"/>
        <dbReference type="Rhea" id="RHEA-COMP:11060"/>
        <dbReference type="Rhea" id="RHEA-COMP:11605"/>
        <dbReference type="ChEBI" id="CHEBI:15378"/>
        <dbReference type="ChEBI" id="CHEBI:30013"/>
        <dbReference type="ChEBI" id="CHEBI:30616"/>
        <dbReference type="ChEBI" id="CHEBI:61977"/>
        <dbReference type="ChEBI" id="CHEBI:456216"/>
        <dbReference type="EC" id="2.7.11.1"/>
    </reaction>
</comment>
<dbReference type="GO" id="GO:0005737">
    <property type="term" value="C:cytoplasm"/>
    <property type="evidence" value="ECO:0007669"/>
    <property type="project" value="TreeGrafter"/>
</dbReference>
<evidence type="ECO:0000259" key="12">
    <source>
        <dbReference type="PROSITE" id="PS50011"/>
    </source>
</evidence>
<dbReference type="Proteomes" id="UP000801492">
    <property type="component" value="Unassembled WGS sequence"/>
</dbReference>
<feature type="binding site" evidence="9">
    <location>
        <position position="135"/>
    </location>
    <ligand>
        <name>ATP</name>
        <dbReference type="ChEBI" id="CHEBI:30616"/>
    </ligand>
</feature>
<feature type="domain" description="Protein kinase" evidence="12">
    <location>
        <begin position="99"/>
        <end position="494"/>
    </location>
</feature>
<keyword evidence="6 9" id="KW-0067">ATP-binding</keyword>
<comment type="caution">
    <text evidence="13">The sequence shown here is derived from an EMBL/GenBank/DDBJ whole genome shotgun (WGS) entry which is preliminary data.</text>
</comment>
<dbReference type="OrthoDB" id="2649at2759"/>
<evidence type="ECO:0000256" key="2">
    <source>
        <dbReference type="ARBA" id="ARBA00022527"/>
    </source>
</evidence>
<evidence type="ECO:0000256" key="4">
    <source>
        <dbReference type="ARBA" id="ARBA00022741"/>
    </source>
</evidence>
<sequence length="499" mass="57670">MSSDKHKQKRRSFDAGDLLNVRSKEVCQVPRSSSCDRTFKQSNFCRFGMIQNPTKLTEKELHEIMIDDCQTESEDLEKYGFGGYMPIRVSQVLGPQKEYQILRKIGWGQFSTVWLAKHRVHSQHFAIKVIKSAKKYRIAGRDEVKILQHIRNEGRENTDGYSRIIPYYSYFNEWSINGKHKCMLFDVMGPSLLDLLMKSEFRGFYEQSAKIILKQILEGVMFLHDDCNIIHTDLKPENILIVPTQSNLNEMVAYVDRFNQLGVQKPKSYLSTLEWQEYIQLHGEPDSTATTLTESSSHNSSFTDDDTKMTGDIKMSSLSRRPLLFINPNIQVKIADFGNACWENQQFSPVIQTIQYRALEVLIEAGYSFPADMWSIGCIAFEMCTGEFLFHPKSTPNMSTTEHHLGLIWEALSEIPKDMALSGDQSKMYFNDDGKLKKFDFGKTKIWPVENVLIDKFRWKNKEAAVFADFINRLIEPQPELRATAAMALDHKWVKEIED</sequence>
<protein>
    <recommendedName>
        <fullName evidence="1">non-specific serine/threonine protein kinase</fullName>
        <ecNumber evidence="1">2.7.11.1</ecNumber>
    </recommendedName>
</protein>
<evidence type="ECO:0000313" key="13">
    <source>
        <dbReference type="EMBL" id="KAF2884401.1"/>
    </source>
</evidence>
<dbReference type="Gene3D" id="1.10.510.10">
    <property type="entry name" value="Transferase(Phosphotransferase) domain 1"/>
    <property type="match status" value="1"/>
</dbReference>
<evidence type="ECO:0000313" key="14">
    <source>
        <dbReference type="Proteomes" id="UP000801492"/>
    </source>
</evidence>
<proteinExistence type="inferred from homology"/>
<evidence type="ECO:0000256" key="9">
    <source>
        <dbReference type="PROSITE-ProRule" id="PRU10141"/>
    </source>
</evidence>
<evidence type="ECO:0000256" key="5">
    <source>
        <dbReference type="ARBA" id="ARBA00022777"/>
    </source>
</evidence>
<dbReference type="InterPro" id="IPR011009">
    <property type="entry name" value="Kinase-like_dom_sf"/>
</dbReference>
<feature type="compositionally biased region" description="Polar residues" evidence="11">
    <location>
        <begin position="287"/>
        <end position="302"/>
    </location>
</feature>
<accession>A0A8K0G386</accession>
<dbReference type="SUPFAM" id="SSF56112">
    <property type="entry name" value="Protein kinase-like (PK-like)"/>
    <property type="match status" value="1"/>
</dbReference>
<dbReference type="PROSITE" id="PS00108">
    <property type="entry name" value="PROTEIN_KINASE_ST"/>
    <property type="match status" value="1"/>
</dbReference>
<dbReference type="InterPro" id="IPR017441">
    <property type="entry name" value="Protein_kinase_ATP_BS"/>
</dbReference>
<dbReference type="GO" id="GO:0050684">
    <property type="term" value="P:regulation of mRNA processing"/>
    <property type="evidence" value="ECO:0007669"/>
    <property type="project" value="TreeGrafter"/>
</dbReference>
<dbReference type="PANTHER" id="PTHR47634:SF9">
    <property type="entry name" value="PROTEIN KINASE DOMAIN-CONTAINING PROTEIN-RELATED"/>
    <property type="match status" value="1"/>
</dbReference>
<keyword evidence="4 9" id="KW-0547">Nucleotide-binding</keyword>
<dbReference type="EMBL" id="VTPC01090178">
    <property type="protein sequence ID" value="KAF2884401.1"/>
    <property type="molecule type" value="Genomic_DNA"/>
</dbReference>
<dbReference type="InterPro" id="IPR000719">
    <property type="entry name" value="Prot_kinase_dom"/>
</dbReference>
<dbReference type="SMART" id="SM00220">
    <property type="entry name" value="S_TKc"/>
    <property type="match status" value="1"/>
</dbReference>
<dbReference type="GO" id="GO:0005524">
    <property type="term" value="F:ATP binding"/>
    <property type="evidence" value="ECO:0007669"/>
    <property type="project" value="UniProtKB-UniRule"/>
</dbReference>
<feature type="region of interest" description="Disordered" evidence="11">
    <location>
        <begin position="287"/>
        <end position="306"/>
    </location>
</feature>
<reference evidence="13" key="1">
    <citation type="submission" date="2019-08" db="EMBL/GenBank/DDBJ databases">
        <title>The genome of the North American firefly Photinus pyralis.</title>
        <authorList>
            <consortium name="Photinus pyralis genome working group"/>
            <person name="Fallon T.R."/>
            <person name="Sander Lower S.E."/>
            <person name="Weng J.-K."/>
        </authorList>
    </citation>
    <scope>NUCLEOTIDE SEQUENCE</scope>
    <source>
        <strain evidence="13">TRF0915ILg1</strain>
        <tissue evidence="13">Whole body</tissue>
    </source>
</reference>
<dbReference type="Pfam" id="PF00069">
    <property type="entry name" value="Pkinase"/>
    <property type="match status" value="2"/>
</dbReference>
<dbReference type="AlphaFoldDB" id="A0A8K0G386"/>
<dbReference type="FunFam" id="1.10.510.10:FF:000275">
    <property type="entry name" value="SRSF protein kinase 2 isoform X3"/>
    <property type="match status" value="1"/>
</dbReference>
<dbReference type="Gene3D" id="3.30.200.20">
    <property type="entry name" value="Phosphorylase Kinase, domain 1"/>
    <property type="match status" value="1"/>
</dbReference>
<comment type="catalytic activity">
    <reaction evidence="8">
        <text>L-seryl-[protein] + ATP = O-phospho-L-seryl-[protein] + ADP + H(+)</text>
        <dbReference type="Rhea" id="RHEA:17989"/>
        <dbReference type="Rhea" id="RHEA-COMP:9863"/>
        <dbReference type="Rhea" id="RHEA-COMP:11604"/>
        <dbReference type="ChEBI" id="CHEBI:15378"/>
        <dbReference type="ChEBI" id="CHEBI:29999"/>
        <dbReference type="ChEBI" id="CHEBI:30616"/>
        <dbReference type="ChEBI" id="CHEBI:83421"/>
        <dbReference type="ChEBI" id="CHEBI:456216"/>
        <dbReference type="EC" id="2.7.11.1"/>
    </reaction>
</comment>
<dbReference type="PROSITE" id="PS50011">
    <property type="entry name" value="PROTEIN_KINASE_DOM"/>
    <property type="match status" value="1"/>
</dbReference>
<keyword evidence="3" id="KW-0808">Transferase</keyword>
<evidence type="ECO:0000256" key="6">
    <source>
        <dbReference type="ARBA" id="ARBA00022840"/>
    </source>
</evidence>
<dbReference type="PANTHER" id="PTHR47634">
    <property type="entry name" value="PROTEIN KINASE DOMAIN-CONTAINING PROTEIN-RELATED"/>
    <property type="match status" value="1"/>
</dbReference>
<evidence type="ECO:0000256" key="1">
    <source>
        <dbReference type="ARBA" id="ARBA00012513"/>
    </source>
</evidence>
<name>A0A8K0G386_IGNLU</name>
<evidence type="ECO:0000256" key="3">
    <source>
        <dbReference type="ARBA" id="ARBA00022679"/>
    </source>
</evidence>
<dbReference type="GO" id="GO:0005634">
    <property type="term" value="C:nucleus"/>
    <property type="evidence" value="ECO:0007669"/>
    <property type="project" value="TreeGrafter"/>
</dbReference>
<dbReference type="EC" id="2.7.11.1" evidence="1"/>
<evidence type="ECO:0000256" key="10">
    <source>
        <dbReference type="RuleBase" id="RU000304"/>
    </source>
</evidence>